<feature type="chain" id="PRO_5045404158" evidence="2">
    <location>
        <begin position="20"/>
        <end position="880"/>
    </location>
</feature>
<feature type="region of interest" description="Disordered" evidence="1">
    <location>
        <begin position="148"/>
        <end position="167"/>
    </location>
</feature>
<evidence type="ECO:0000256" key="2">
    <source>
        <dbReference type="SAM" id="SignalP"/>
    </source>
</evidence>
<reference evidence="3 4" key="1">
    <citation type="submission" date="2021-08" db="EMBL/GenBank/DDBJ databases">
        <title>FDA dAtabase for Regulatory Grade micrObial Sequences (FDA-ARGOS): Supporting development and validation of Infectious Disease Dx tests.</title>
        <authorList>
            <person name="Sproer C."/>
            <person name="Gronow S."/>
            <person name="Severitt S."/>
            <person name="Schroder I."/>
            <person name="Tallon L."/>
            <person name="Sadzewicz L."/>
            <person name="Zhao X."/>
            <person name="Boylan J."/>
            <person name="Ott S."/>
            <person name="Bowen H."/>
            <person name="Vavikolanu K."/>
            <person name="Hazen T."/>
            <person name="Aluvathingal J."/>
            <person name="Nadendla S."/>
            <person name="Lowell S."/>
            <person name="Myers T."/>
            <person name="Yan Y."/>
            <person name="Sichtig H."/>
        </authorList>
    </citation>
    <scope>NUCLEOTIDE SEQUENCE [LARGE SCALE GENOMIC DNA]</scope>
    <source>
        <strain evidence="3 4">FDAARGOS_1460</strain>
    </source>
</reference>
<sequence>MKKRQKIAICLALSGVILANTNIERQIGQNNFNLVAFADSPSLIKGSRGGFATNTIILDHEFINNIKSVEVKGSAWSEDPSNSRPKNRGVYYLSKGENGDEFSIVFTKLDEGDKVVIKSDKKILSFTIKNPYAWDDNLIDKNSIKEENIGAEKEDPQNNEEPDPGKTDEIAFSYKETFGKNILGLADGRKVDKNKLEKIIINGKTQTETSSPSSVFGNNTYAFSMDGDLCIVGLNNNDSLSITYDGIEYNYLYKDKKLVDNKNKKDVTYQIRLVGKFDNLLVGQTKLDGFSGGSVSVSNNPNAVSVEYTDKEKPSEDDWKKLEDRGNEFNEVKAVVVDENTGIEANFAHGSIILGGSPTKTGTFKIKISATDIRGKKVESNEAEVEVHNLGEQSLEELLSKAKFIQTQDKKYMWEMSPWKITKFNDSNNIVNVRKDLKAWFGSHQSGTYGELGFETIDEPTQTLVVGQGANLTFKNMKILGSVKIIVKDGGILNLDDSVVFGKIEVSNSGKLNVNYNPHDDKITTGASIWGQVVLKDGAILGNSSIYSNTNSAAQGKIVNTNDKPIIKVEGRARIEGEVSVRGDEQATYGKSGQPALEVGPNGNLEITENSSLNLFGGGVYALTSVGGDGLKLDGGNVTGKGKLVAIGGSGSGKKGGSGVSGHGSISVSTAYIRGGNSSKNPAKAVESDKIKFEGTKGIAIDGKKTTNSDLIIPEDYWSGTQKISDNTLKTISDALTENKDKPINQKSNTENSKTENGGGKKEENKNPNSGKDKDKGPIKPDRTGEKNHYSNYQVDYLPDYFLNESKSKNFDREKYNKLKEAYERSVITSKAAVWLLENCPEKTKNIRTDLLKLIEQSEKLRQKAEILLIKMNPDFKSLM</sequence>
<dbReference type="EMBL" id="JAIPME010000002">
    <property type="protein sequence ID" value="MBZ2387066.1"/>
    <property type="molecule type" value="Genomic_DNA"/>
</dbReference>
<feature type="signal peptide" evidence="2">
    <location>
        <begin position="1"/>
        <end position="19"/>
    </location>
</feature>
<keyword evidence="2" id="KW-0732">Signal</keyword>
<dbReference type="Proteomes" id="UP000734271">
    <property type="component" value="Unassembled WGS sequence"/>
</dbReference>
<comment type="caution">
    <text evidence="3">The sequence shown here is derived from an EMBL/GenBank/DDBJ whole genome shotgun (WGS) entry which is preliminary data.</text>
</comment>
<proteinExistence type="predicted"/>
<name>A0ABS7SZW6_9FIRM</name>
<gene>
    <name evidence="3" type="ORF">K8P03_07205</name>
</gene>
<evidence type="ECO:0000313" key="4">
    <source>
        <dbReference type="Proteomes" id="UP000734271"/>
    </source>
</evidence>
<feature type="region of interest" description="Disordered" evidence="1">
    <location>
        <begin position="736"/>
        <end position="790"/>
    </location>
</feature>
<protein>
    <submittedName>
        <fullName evidence="3">Uncharacterized protein</fullName>
    </submittedName>
</protein>
<accession>A0ABS7SZW6</accession>
<feature type="compositionally biased region" description="Basic and acidic residues" evidence="1">
    <location>
        <begin position="759"/>
        <end position="789"/>
    </location>
</feature>
<keyword evidence="4" id="KW-1185">Reference proteome</keyword>
<evidence type="ECO:0000313" key="3">
    <source>
        <dbReference type="EMBL" id="MBZ2387066.1"/>
    </source>
</evidence>
<organism evidence="3 4">
    <name type="scientific">Anaerococcus murdochii</name>
    <dbReference type="NCBI Taxonomy" id="411577"/>
    <lineage>
        <taxon>Bacteria</taxon>
        <taxon>Bacillati</taxon>
        <taxon>Bacillota</taxon>
        <taxon>Tissierellia</taxon>
        <taxon>Tissierellales</taxon>
        <taxon>Peptoniphilaceae</taxon>
        <taxon>Anaerococcus</taxon>
    </lineage>
</organism>
<dbReference type="RefSeq" id="WP_223419881.1">
    <property type="nucleotide sequence ID" value="NZ_JAIPME010000002.1"/>
</dbReference>
<evidence type="ECO:0000256" key="1">
    <source>
        <dbReference type="SAM" id="MobiDB-lite"/>
    </source>
</evidence>